<keyword evidence="2" id="KW-0472">Membrane</keyword>
<reference evidence="3" key="1">
    <citation type="submission" date="2023-06" db="EMBL/GenBank/DDBJ databases">
        <title>Genome-scale phylogeny and comparative genomics of the fungal order Sordariales.</title>
        <authorList>
            <consortium name="Lawrence Berkeley National Laboratory"/>
            <person name="Hensen N."/>
            <person name="Bonometti L."/>
            <person name="Westerberg I."/>
            <person name="Brannstrom I.O."/>
            <person name="Guillou S."/>
            <person name="Cros-Aarteil S."/>
            <person name="Calhoun S."/>
            <person name="Haridas S."/>
            <person name="Kuo A."/>
            <person name="Mondo S."/>
            <person name="Pangilinan J."/>
            <person name="Riley R."/>
            <person name="LaButti K."/>
            <person name="Andreopoulos B."/>
            <person name="Lipzen A."/>
            <person name="Chen C."/>
            <person name="Yanf M."/>
            <person name="Daum C."/>
            <person name="Ng V."/>
            <person name="Clum A."/>
            <person name="Steindorff A."/>
            <person name="Ohm R."/>
            <person name="Martin F."/>
            <person name="Silar P."/>
            <person name="Natvig D."/>
            <person name="Lalanne C."/>
            <person name="Gautier V."/>
            <person name="Ament-velasquez S.L."/>
            <person name="Kruys A."/>
            <person name="Hutchinson M.I."/>
            <person name="Powell A.J."/>
            <person name="Barry K."/>
            <person name="Miller A.N."/>
            <person name="Grigoriev I.V."/>
            <person name="Debuchy R."/>
            <person name="Gladieux P."/>
            <person name="Thoren M.H."/>
            <person name="Johannesson H."/>
        </authorList>
    </citation>
    <scope>NUCLEOTIDE SEQUENCE</scope>
    <source>
        <strain evidence="3">SMH3187-1</strain>
    </source>
</reference>
<sequence length="142" mass="15523">MITATKTRHLLALFFPTKPTTTTKSNSLADPPPSKQILLHSLQNPTNITTMMRTKAVSSLSPLWRAPLATRTAIRYPTVAYQQRRGLANDNSDLGGVDGSEPPSPQKNKHNWIAGSITITAVAFIGWRMMVAKKKQAADRAA</sequence>
<feature type="region of interest" description="Disordered" evidence="1">
    <location>
        <begin position="85"/>
        <end position="110"/>
    </location>
</feature>
<proteinExistence type="predicted"/>
<keyword evidence="4" id="KW-1185">Reference proteome</keyword>
<accession>A0AA40K984</accession>
<dbReference type="AlphaFoldDB" id="A0AA40K984"/>
<gene>
    <name evidence="3" type="ORF">B0T18DRAFT_443462</name>
</gene>
<name>A0AA40K984_9PEZI</name>
<evidence type="ECO:0000256" key="2">
    <source>
        <dbReference type="SAM" id="Phobius"/>
    </source>
</evidence>
<evidence type="ECO:0000313" key="4">
    <source>
        <dbReference type="Proteomes" id="UP001172155"/>
    </source>
</evidence>
<organism evidence="3 4">
    <name type="scientific">Schizothecium vesticola</name>
    <dbReference type="NCBI Taxonomy" id="314040"/>
    <lineage>
        <taxon>Eukaryota</taxon>
        <taxon>Fungi</taxon>
        <taxon>Dikarya</taxon>
        <taxon>Ascomycota</taxon>
        <taxon>Pezizomycotina</taxon>
        <taxon>Sordariomycetes</taxon>
        <taxon>Sordariomycetidae</taxon>
        <taxon>Sordariales</taxon>
        <taxon>Schizotheciaceae</taxon>
        <taxon>Schizothecium</taxon>
    </lineage>
</organism>
<keyword evidence="2" id="KW-0812">Transmembrane</keyword>
<dbReference type="EMBL" id="JAUKUD010000002">
    <property type="protein sequence ID" value="KAK0750809.1"/>
    <property type="molecule type" value="Genomic_DNA"/>
</dbReference>
<feature type="transmembrane region" description="Helical" evidence="2">
    <location>
        <begin position="112"/>
        <end position="131"/>
    </location>
</feature>
<dbReference type="Proteomes" id="UP001172155">
    <property type="component" value="Unassembled WGS sequence"/>
</dbReference>
<keyword evidence="2" id="KW-1133">Transmembrane helix</keyword>
<evidence type="ECO:0000256" key="1">
    <source>
        <dbReference type="SAM" id="MobiDB-lite"/>
    </source>
</evidence>
<protein>
    <submittedName>
        <fullName evidence="3">Uncharacterized protein</fullName>
    </submittedName>
</protein>
<evidence type="ECO:0000313" key="3">
    <source>
        <dbReference type="EMBL" id="KAK0750809.1"/>
    </source>
</evidence>
<comment type="caution">
    <text evidence="3">The sequence shown here is derived from an EMBL/GenBank/DDBJ whole genome shotgun (WGS) entry which is preliminary data.</text>
</comment>